<keyword evidence="4" id="KW-1185">Reference proteome</keyword>
<feature type="compositionally biased region" description="Basic residues" evidence="1">
    <location>
        <begin position="499"/>
        <end position="509"/>
    </location>
</feature>
<dbReference type="GO" id="GO:0031297">
    <property type="term" value="P:replication fork processing"/>
    <property type="evidence" value="ECO:0007669"/>
    <property type="project" value="TreeGrafter"/>
</dbReference>
<feature type="compositionally biased region" description="Pro residues" evidence="1">
    <location>
        <begin position="116"/>
        <end position="135"/>
    </location>
</feature>
<dbReference type="PANTHER" id="PTHR31532:SF10">
    <property type="entry name" value="BIORIENTATION OF CHROMOSOMES IN CELL DIVISION PROTEIN 1-LIKE 1"/>
    <property type="match status" value="1"/>
</dbReference>
<evidence type="ECO:0000259" key="2">
    <source>
        <dbReference type="Pfam" id="PF05205"/>
    </source>
</evidence>
<feature type="compositionally biased region" description="Basic residues" evidence="1">
    <location>
        <begin position="547"/>
        <end position="557"/>
    </location>
</feature>
<feature type="compositionally biased region" description="Basic and acidic residues" evidence="1">
    <location>
        <begin position="200"/>
        <end position="226"/>
    </location>
</feature>
<feature type="region of interest" description="Disordered" evidence="1">
    <location>
        <begin position="116"/>
        <end position="302"/>
    </location>
</feature>
<dbReference type="AlphaFoldDB" id="A0A1A9WY37"/>
<feature type="region of interest" description="Disordered" evidence="1">
    <location>
        <begin position="442"/>
        <end position="683"/>
    </location>
</feature>
<evidence type="ECO:0000313" key="4">
    <source>
        <dbReference type="Proteomes" id="UP000091820"/>
    </source>
</evidence>
<dbReference type="GO" id="GO:0048188">
    <property type="term" value="C:Set1C/COMPASS complex"/>
    <property type="evidence" value="ECO:0007669"/>
    <property type="project" value="TreeGrafter"/>
</dbReference>
<reference evidence="3" key="2">
    <citation type="submission" date="2020-05" db="UniProtKB">
        <authorList>
            <consortium name="EnsemblMetazoa"/>
        </authorList>
    </citation>
    <scope>IDENTIFICATION</scope>
    <source>
        <strain evidence="3">IAEA</strain>
    </source>
</reference>
<feature type="compositionally biased region" description="Basic and acidic residues" evidence="1">
    <location>
        <begin position="600"/>
        <end position="628"/>
    </location>
</feature>
<dbReference type="PANTHER" id="PTHR31532">
    <property type="entry name" value="BIORIENTATION OF CHROMOSOMES IN CELL DIVISION 1 FAMILY MEMBER"/>
    <property type="match status" value="1"/>
</dbReference>
<feature type="compositionally biased region" description="Basic and acidic residues" evidence="1">
    <location>
        <begin position="878"/>
        <end position="888"/>
    </location>
</feature>
<feature type="compositionally biased region" description="Basic and acidic residues" evidence="1">
    <location>
        <begin position="159"/>
        <end position="169"/>
    </location>
</feature>
<organism evidence="3 4">
    <name type="scientific">Glossina brevipalpis</name>
    <dbReference type="NCBI Taxonomy" id="37001"/>
    <lineage>
        <taxon>Eukaryota</taxon>
        <taxon>Metazoa</taxon>
        <taxon>Ecdysozoa</taxon>
        <taxon>Arthropoda</taxon>
        <taxon>Hexapoda</taxon>
        <taxon>Insecta</taxon>
        <taxon>Pterygota</taxon>
        <taxon>Neoptera</taxon>
        <taxon>Endopterygota</taxon>
        <taxon>Diptera</taxon>
        <taxon>Brachycera</taxon>
        <taxon>Muscomorpha</taxon>
        <taxon>Hippoboscoidea</taxon>
        <taxon>Glossinidae</taxon>
        <taxon>Glossina</taxon>
    </lineage>
</organism>
<feature type="domain" description="BOD1/SHG1" evidence="2">
    <location>
        <begin position="8"/>
        <end position="104"/>
    </location>
</feature>
<evidence type="ECO:0000256" key="1">
    <source>
        <dbReference type="SAM" id="MobiDB-lite"/>
    </source>
</evidence>
<name>A0A1A9WY37_9MUSC</name>
<dbReference type="VEuPathDB" id="VectorBase:GBRI036919"/>
<feature type="compositionally biased region" description="Polar residues" evidence="1">
    <location>
        <begin position="455"/>
        <end position="480"/>
    </location>
</feature>
<feature type="compositionally biased region" description="Polar residues" evidence="1">
    <location>
        <begin position="266"/>
        <end position="289"/>
    </location>
</feature>
<evidence type="ECO:0000313" key="3">
    <source>
        <dbReference type="EnsemblMetazoa" id="GBRI036919-PA"/>
    </source>
</evidence>
<dbReference type="EnsemblMetazoa" id="GBRI036919-RA">
    <property type="protein sequence ID" value="GBRI036919-PA"/>
    <property type="gene ID" value="GBRI036919"/>
</dbReference>
<dbReference type="InterPro" id="IPR055264">
    <property type="entry name" value="BOD1/SHG1_dom"/>
</dbReference>
<dbReference type="STRING" id="37001.A0A1A9WY37"/>
<feature type="compositionally biased region" description="Basic and acidic residues" evidence="1">
    <location>
        <begin position="510"/>
        <end position="532"/>
    </location>
</feature>
<feature type="compositionally biased region" description="Low complexity" evidence="1">
    <location>
        <begin position="665"/>
        <end position="674"/>
    </location>
</feature>
<accession>A0A1A9WY37</accession>
<sequence>MDTQFVEKIVHEVKSQGVFDEFRKDSMADVDTKPAYQNLRKRVEDSVKKFLAQQKWTPEINKNQLREKLRRHIAESGFLDVGVERIVDQVVNPKIGSVFQPRIEEIAYKYLGIPPPPKKYEPPPPPLIHPLPPLPMSGQPLKVQTSDLLPNDLEQVSPDSDKATVKSEEGGDGECDMEIENDNRTQDDDDESPPFEPLGNEEKTVISLKDAIEFNIKTENKDEAHKKQNQQSHENVRDTALPTKENQRSTNCAQENEVLDTDRETSQSLEAKVSQISQLSSVSNDSFPETSKPVLEGSHSQEEAVAANISEEAQMPKFNENSSETCACAELSKGKEFQLHFDINKDEIKFEGTERKINTLSRQKSPSPLKGVEPKEIVQEETEKIDENKSAFKFVAYNNGNGNVEIPAASSTQKSVDSFADDTTSSAPLVIASDAEVGFKEKETLTEHRLPLKTTKGQMSGNASTPVTTGVQNIMTSPLTDQVRGSEYCSTKHSSSSSSRHKKHAKEHRRSHDKERDSHRHSSKVSKDERSKDKYHHRSSSSGSSSHNKHISSKTKHSSSATHKDNSKHLKHSLSLSIEKDKQRYNQYKESSCSSTTSSKRSERKDDHSEVKTKLTKRKSTDSNDENGKSSGTYGTQTLLSKPGNQVTSSSAKSKPKPNGDTKKTSTTKTNAKTSDLNESEVHREHHNKVVILNDILENPQTNFIALDVRTSSNTGAQVTVSTNKTELLASSTSFNPSIEVPIEKENEINENSPSDLLFFEERVQQFSERLKLLDVVIDSCRRSISKFRFDPSEREYNERFFLSDDDELHNNNNHHAGGYLIKKMEYNYSTIRIDNKTLQQQFEPTPCKHFKLNEVDKCTVTVKTSPISSDSGSFNSKENENVDKNETGIESNSKSVHLKDRLKTVQKLTQQQRYTSEDLYKPRPILGQRSRRRGMMDTVL</sequence>
<proteinExistence type="predicted"/>
<dbReference type="Proteomes" id="UP000091820">
    <property type="component" value="Unassembled WGS sequence"/>
</dbReference>
<protein>
    <recommendedName>
        <fullName evidence="2">BOD1/SHG1 domain-containing protein</fullName>
    </recommendedName>
</protein>
<feature type="region of interest" description="Disordered" evidence="1">
    <location>
        <begin position="869"/>
        <end position="890"/>
    </location>
</feature>
<reference evidence="4" key="1">
    <citation type="submission" date="2014-03" db="EMBL/GenBank/DDBJ databases">
        <authorList>
            <person name="Aksoy S."/>
            <person name="Warren W."/>
            <person name="Wilson R.K."/>
        </authorList>
    </citation>
    <scope>NUCLEOTIDE SEQUENCE [LARGE SCALE GENOMIC DNA]</scope>
    <source>
        <strain evidence="4">IAEA</strain>
    </source>
</reference>
<feature type="compositionally biased region" description="Polar residues" evidence="1">
    <location>
        <begin position="629"/>
        <end position="653"/>
    </location>
</feature>
<feature type="compositionally biased region" description="Low complexity" evidence="1">
    <location>
        <begin position="589"/>
        <end position="599"/>
    </location>
</feature>
<feature type="compositionally biased region" description="Acidic residues" evidence="1">
    <location>
        <begin position="170"/>
        <end position="180"/>
    </location>
</feature>
<dbReference type="Pfam" id="PF05205">
    <property type="entry name" value="COMPASS-Shg1"/>
    <property type="match status" value="1"/>
</dbReference>